<dbReference type="Pfam" id="PF01424">
    <property type="entry name" value="R3H"/>
    <property type="match status" value="1"/>
</dbReference>
<reference evidence="2 3" key="1">
    <citation type="submission" date="2012-05" db="EMBL/GenBank/DDBJ databases">
        <title>Finished chromosome of genome of Oscillatoria sp. PCC 7112.</title>
        <authorList>
            <consortium name="US DOE Joint Genome Institute"/>
            <person name="Gugger M."/>
            <person name="Coursin T."/>
            <person name="Rippka R."/>
            <person name="Tandeau De Marsac N."/>
            <person name="Huntemann M."/>
            <person name="Wei C.-L."/>
            <person name="Han J."/>
            <person name="Detter J.C."/>
            <person name="Han C."/>
            <person name="Tapia R."/>
            <person name="Davenport K."/>
            <person name="Daligault H."/>
            <person name="Erkkila T."/>
            <person name="Gu W."/>
            <person name="Munk A.C.C."/>
            <person name="Teshima H."/>
            <person name="Xu Y."/>
            <person name="Chain P."/>
            <person name="Chen A."/>
            <person name="Krypides N."/>
            <person name="Mavromatis K."/>
            <person name="Markowitz V."/>
            <person name="Szeto E."/>
            <person name="Ivanova N."/>
            <person name="Mikhailova N."/>
            <person name="Ovchinnikova G."/>
            <person name="Pagani I."/>
            <person name="Pati A."/>
            <person name="Goodwin L."/>
            <person name="Peters L."/>
            <person name="Pitluck S."/>
            <person name="Woyke T."/>
            <person name="Kerfeld C."/>
        </authorList>
    </citation>
    <scope>NUCLEOTIDE SEQUENCE [LARGE SCALE GENOMIC DNA]</scope>
    <source>
        <strain evidence="2 3">PCC 7112</strain>
    </source>
</reference>
<feature type="domain" description="R3H" evidence="1">
    <location>
        <begin position="92"/>
        <end position="157"/>
    </location>
</feature>
<protein>
    <submittedName>
        <fullName evidence="2">Single-stranded nucleic acid binding R3H domain-containing protein</fullName>
    </submittedName>
</protein>
<dbReference type="Gene3D" id="3.30.300.20">
    <property type="match status" value="1"/>
</dbReference>
<dbReference type="InterPro" id="IPR034079">
    <property type="entry name" value="R3H_KhpB"/>
</dbReference>
<dbReference type="CDD" id="cd02644">
    <property type="entry name" value="R3H_jag"/>
    <property type="match status" value="1"/>
</dbReference>
<dbReference type="SMART" id="SM00393">
    <property type="entry name" value="R3H"/>
    <property type="match status" value="1"/>
</dbReference>
<organism evidence="2 3">
    <name type="scientific">Phormidium nigroviride PCC 7112</name>
    <dbReference type="NCBI Taxonomy" id="179408"/>
    <lineage>
        <taxon>Bacteria</taxon>
        <taxon>Bacillati</taxon>
        <taxon>Cyanobacteriota</taxon>
        <taxon>Cyanophyceae</taxon>
        <taxon>Oscillatoriophycideae</taxon>
        <taxon>Oscillatoriales</taxon>
        <taxon>Oscillatoriaceae</taxon>
        <taxon>Phormidium</taxon>
    </lineage>
</organism>
<dbReference type="RefSeq" id="WP_015174192.1">
    <property type="nucleotide sequence ID" value="NC_019729.1"/>
</dbReference>
<sequence>MKDSQMQRGQAWLEELLQLSAIPSKVVCEQREDCYWMTIDESNLTREQVAILVGPNGNVIDAIQYLCNTVQNIGQEVEESIPYTVELNGYRIRRQEELRSMAEYAADQARSTGVEVEIKSLSSAERRQVHSFLSECEDIETYSQGQEPDRRLVVRLR</sequence>
<dbReference type="InterPro" id="IPR039247">
    <property type="entry name" value="KhpB"/>
</dbReference>
<dbReference type="STRING" id="179408.Osc7112_0227"/>
<dbReference type="AlphaFoldDB" id="K9VAH9"/>
<dbReference type="InterPro" id="IPR036867">
    <property type="entry name" value="R3H_dom_sf"/>
</dbReference>
<dbReference type="PANTHER" id="PTHR35800:SF1">
    <property type="entry name" value="RNA-BINDING PROTEIN KHPB"/>
    <property type="match status" value="1"/>
</dbReference>
<keyword evidence="3" id="KW-1185">Reference proteome</keyword>
<dbReference type="PANTHER" id="PTHR35800">
    <property type="entry name" value="PROTEIN JAG"/>
    <property type="match status" value="1"/>
</dbReference>
<evidence type="ECO:0000259" key="1">
    <source>
        <dbReference type="PROSITE" id="PS51061"/>
    </source>
</evidence>
<dbReference type="KEGG" id="oni:Osc7112_0227"/>
<accession>K9VAH9</accession>
<evidence type="ECO:0000313" key="2">
    <source>
        <dbReference type="EMBL" id="AFZ04856.1"/>
    </source>
</evidence>
<evidence type="ECO:0000313" key="3">
    <source>
        <dbReference type="Proteomes" id="UP000010478"/>
    </source>
</evidence>
<dbReference type="eggNOG" id="COG1847">
    <property type="taxonomic scope" value="Bacteria"/>
</dbReference>
<dbReference type="OrthoDB" id="465424at2"/>
<dbReference type="InterPro" id="IPR001374">
    <property type="entry name" value="R3H_dom"/>
</dbReference>
<gene>
    <name evidence="2" type="ORF">Osc7112_0227</name>
</gene>
<dbReference type="SUPFAM" id="SSF82708">
    <property type="entry name" value="R3H domain"/>
    <property type="match status" value="1"/>
</dbReference>
<dbReference type="GO" id="GO:0003723">
    <property type="term" value="F:RNA binding"/>
    <property type="evidence" value="ECO:0007669"/>
    <property type="project" value="InterPro"/>
</dbReference>
<dbReference type="Gene3D" id="3.30.1370.50">
    <property type="entry name" value="R3H-like domain"/>
    <property type="match status" value="1"/>
</dbReference>
<dbReference type="InterPro" id="IPR015946">
    <property type="entry name" value="KH_dom-like_a/b"/>
</dbReference>
<dbReference type="EMBL" id="CP003614">
    <property type="protein sequence ID" value="AFZ04856.1"/>
    <property type="molecule type" value="Genomic_DNA"/>
</dbReference>
<dbReference type="PATRIC" id="fig|179408.3.peg.287"/>
<dbReference type="HOGENOM" id="CLU_042512_4_1_3"/>
<dbReference type="PROSITE" id="PS51061">
    <property type="entry name" value="R3H"/>
    <property type="match status" value="1"/>
</dbReference>
<proteinExistence type="predicted"/>
<name>K9VAH9_9CYAN</name>
<dbReference type="Proteomes" id="UP000010478">
    <property type="component" value="Chromosome"/>
</dbReference>